<dbReference type="RefSeq" id="XP_028137338.1">
    <property type="nucleotide sequence ID" value="XM_028281537.1"/>
</dbReference>
<protein>
    <submittedName>
        <fullName evidence="3">Uncharacterized protein LOC114331850 isoform X2</fullName>
    </submittedName>
</protein>
<keyword evidence="2" id="KW-0732">Signal</keyword>
<organism evidence="3">
    <name type="scientific">Diabrotica virgifera virgifera</name>
    <name type="common">western corn rootworm</name>
    <dbReference type="NCBI Taxonomy" id="50390"/>
    <lineage>
        <taxon>Eukaryota</taxon>
        <taxon>Metazoa</taxon>
        <taxon>Ecdysozoa</taxon>
        <taxon>Arthropoda</taxon>
        <taxon>Hexapoda</taxon>
        <taxon>Insecta</taxon>
        <taxon>Pterygota</taxon>
        <taxon>Neoptera</taxon>
        <taxon>Endopterygota</taxon>
        <taxon>Coleoptera</taxon>
        <taxon>Polyphaga</taxon>
        <taxon>Cucujiformia</taxon>
        <taxon>Chrysomeloidea</taxon>
        <taxon>Chrysomelidae</taxon>
        <taxon>Galerucinae</taxon>
        <taxon>Diabroticina</taxon>
        <taxon>Diabroticites</taxon>
        <taxon>Diabrotica</taxon>
    </lineage>
</organism>
<feature type="chain" id="PRO_5027605590" evidence="2">
    <location>
        <begin position="19"/>
        <end position="175"/>
    </location>
</feature>
<feature type="compositionally biased region" description="Basic and acidic residues" evidence="1">
    <location>
        <begin position="22"/>
        <end position="49"/>
    </location>
</feature>
<feature type="signal peptide" evidence="2">
    <location>
        <begin position="1"/>
        <end position="18"/>
    </location>
</feature>
<evidence type="ECO:0000256" key="1">
    <source>
        <dbReference type="SAM" id="MobiDB-lite"/>
    </source>
</evidence>
<dbReference type="AlphaFoldDB" id="A0A6P7FWT1"/>
<sequence>MKVTILFITSLCIYLAYAHQENPEKSTEKPTAKPTEKPTEKPTAKPTEKPEEDNNQCLCENQLEDVYEEVYHLYEDICELSNEIDEIQKDLHDLDVKVCDQTPILRHLKLEILALKKNQTLTLTELKNQTNTLSIIVGNIKSVDHEIKKIKGHVNLQTTHIDYLKQILLHVKICL</sequence>
<proteinExistence type="predicted"/>
<gene>
    <name evidence="3" type="primary">LOC114331850</name>
</gene>
<reference evidence="3" key="1">
    <citation type="submission" date="2025-08" db="UniProtKB">
        <authorList>
            <consortium name="RefSeq"/>
        </authorList>
    </citation>
    <scope>IDENTIFICATION</scope>
    <source>
        <tissue evidence="3">Whole insect</tissue>
    </source>
</reference>
<feature type="region of interest" description="Disordered" evidence="1">
    <location>
        <begin position="22"/>
        <end position="53"/>
    </location>
</feature>
<evidence type="ECO:0000256" key="2">
    <source>
        <dbReference type="SAM" id="SignalP"/>
    </source>
</evidence>
<name>A0A6P7FWT1_DIAVI</name>
<evidence type="ECO:0000313" key="3">
    <source>
        <dbReference type="RefSeq" id="XP_028137338.1"/>
    </source>
</evidence>
<accession>A0A6P7FWT1</accession>